<name>A0ABX4NRD7_9LEPT</name>
<reference evidence="2 3" key="1">
    <citation type="submission" date="2017-07" db="EMBL/GenBank/DDBJ databases">
        <title>Leptospira spp. isolated from tropical soils.</title>
        <authorList>
            <person name="Thibeaux R."/>
            <person name="Iraola G."/>
            <person name="Ferres I."/>
            <person name="Bierque E."/>
            <person name="Girault D."/>
            <person name="Soupe-Gilbert M.-E."/>
            <person name="Picardeau M."/>
            <person name="Goarant C."/>
        </authorList>
    </citation>
    <scope>NUCLEOTIDE SEQUENCE [LARGE SCALE GENOMIC DNA]</scope>
    <source>
        <strain evidence="2 3">FH4-C-A1</strain>
    </source>
</reference>
<sequence>MKLKFAVRIFLNMAVVLFFVIDCRSFQGSGYTYSANSAVYSKPDTKSPIVFELKGNSNFVILEQVLNQESPGVSNWYKIKKEGQVGYLEEARYKKDSKSKLLFLKLKKPKFGMTIATSLFLRSEPSLSGAILEKLHTKDIVEILEEGTSAVPVNGKLGHWAKVKSKNDKVGFVFTPYLSMGDSPDSFSFVEDSEANETGWVFLKKEPKFIFKKQNGKLQRSANDQLTANQFYLIQSRYLSKDGKIYFHIVKQSASLADWYADLQVTLSADCYVPAESVEVSTHYASLYARVNEPNRKKIKIFEFLSQEIIDDVDPEFTSFDSFTFKKVKYHVMITSNKSDYDECKGCFEAERYNRVFVFEEKGGGFKLIFSEAGSRRASFGQYSGRPIITIADSPPVEGDQDPSKITNYNYGFNGSEFILNSTDVVR</sequence>
<comment type="caution">
    <text evidence="2">The sequence shown here is derived from an EMBL/GenBank/DDBJ whole genome shotgun (WGS) entry which is preliminary data.</text>
</comment>
<dbReference type="InterPro" id="IPR003646">
    <property type="entry name" value="SH3-like_bac-type"/>
</dbReference>
<evidence type="ECO:0000313" key="2">
    <source>
        <dbReference type="EMBL" id="PJZ58300.1"/>
    </source>
</evidence>
<keyword evidence="3" id="KW-1185">Reference proteome</keyword>
<dbReference type="RefSeq" id="WP_100761934.1">
    <property type="nucleotide sequence ID" value="NZ_NPDS01000002.1"/>
</dbReference>
<protein>
    <recommendedName>
        <fullName evidence="1">SH3b domain-containing protein</fullName>
    </recommendedName>
</protein>
<feature type="domain" description="SH3b" evidence="1">
    <location>
        <begin position="109"/>
        <end position="182"/>
    </location>
</feature>
<evidence type="ECO:0000313" key="3">
    <source>
        <dbReference type="Proteomes" id="UP000231879"/>
    </source>
</evidence>
<accession>A0ABX4NRD7</accession>
<dbReference type="Pfam" id="PF08239">
    <property type="entry name" value="SH3_3"/>
    <property type="match status" value="1"/>
</dbReference>
<organism evidence="2 3">
    <name type="scientific">Leptospira barantonii</name>
    <dbReference type="NCBI Taxonomy" id="2023184"/>
    <lineage>
        <taxon>Bacteria</taxon>
        <taxon>Pseudomonadati</taxon>
        <taxon>Spirochaetota</taxon>
        <taxon>Spirochaetia</taxon>
        <taxon>Leptospirales</taxon>
        <taxon>Leptospiraceae</taxon>
        <taxon>Leptospira</taxon>
    </lineage>
</organism>
<dbReference type="Gene3D" id="2.30.30.40">
    <property type="entry name" value="SH3 Domains"/>
    <property type="match status" value="2"/>
</dbReference>
<dbReference type="EMBL" id="NPDS01000002">
    <property type="protein sequence ID" value="PJZ58300.1"/>
    <property type="molecule type" value="Genomic_DNA"/>
</dbReference>
<dbReference type="Proteomes" id="UP000231879">
    <property type="component" value="Unassembled WGS sequence"/>
</dbReference>
<proteinExistence type="predicted"/>
<dbReference type="SMART" id="SM00287">
    <property type="entry name" value="SH3b"/>
    <property type="match status" value="2"/>
</dbReference>
<dbReference type="PROSITE" id="PS51781">
    <property type="entry name" value="SH3B"/>
    <property type="match status" value="1"/>
</dbReference>
<gene>
    <name evidence="2" type="ORF">CH367_07950</name>
</gene>
<evidence type="ECO:0000259" key="1">
    <source>
        <dbReference type="PROSITE" id="PS51781"/>
    </source>
</evidence>